<feature type="compositionally biased region" description="Basic and acidic residues" evidence="1">
    <location>
        <begin position="167"/>
        <end position="197"/>
    </location>
</feature>
<keyword evidence="2" id="KW-0812">Transmembrane</keyword>
<feature type="transmembrane region" description="Helical" evidence="2">
    <location>
        <begin position="12"/>
        <end position="34"/>
    </location>
</feature>
<feature type="compositionally biased region" description="Low complexity" evidence="1">
    <location>
        <begin position="198"/>
        <end position="216"/>
    </location>
</feature>
<feature type="region of interest" description="Disordered" evidence="1">
    <location>
        <begin position="167"/>
        <end position="217"/>
    </location>
</feature>
<evidence type="ECO:0000313" key="3">
    <source>
        <dbReference type="EMBL" id="VYU17809.1"/>
    </source>
</evidence>
<keyword evidence="2" id="KW-1133">Transmembrane helix</keyword>
<keyword evidence="2" id="KW-0472">Membrane</keyword>
<evidence type="ECO:0000256" key="2">
    <source>
        <dbReference type="SAM" id="Phobius"/>
    </source>
</evidence>
<name>A0A6N3CSV2_9ACTN</name>
<gene>
    <name evidence="3" type="ORF">CALFYP39_01622</name>
</gene>
<accession>A0A6N3CSV2</accession>
<proteinExistence type="predicted"/>
<evidence type="ECO:0000256" key="1">
    <source>
        <dbReference type="SAM" id="MobiDB-lite"/>
    </source>
</evidence>
<reference evidence="3" key="1">
    <citation type="submission" date="2019-11" db="EMBL/GenBank/DDBJ databases">
        <authorList>
            <person name="Feng L."/>
        </authorList>
    </citation>
    <scope>NUCLEOTIDE SEQUENCE</scope>
    <source>
        <strain evidence="3">CaerofaciensLFYP39</strain>
    </source>
</reference>
<dbReference type="EMBL" id="CACRTW010000027">
    <property type="protein sequence ID" value="VYU17809.1"/>
    <property type="molecule type" value="Genomic_DNA"/>
</dbReference>
<sequence length="350" mass="37536">MDDRSGKKKRAALWVAIGIAAVVAICCGGDYLYLSAQASKTFGVPLVVNAEGLDTRKGTKITIHATGKDSSGNSVDSVFHAGSDSSDIALRPGDYRLAIEASPIAADGTIYDTKGASTKVSIDKDGKANVKKEITIKPVPAEEVTDAQIDAAYKAAKDSGISSSKLDKLKEKAQKRRDDAVAAKKAEEEKKTDEANKSTEASTSESEQTSTDQASSGGHSFTTDYFYVDVPSDWKQNEWSVTQLDDHTWQISHKPANDYGGAICIAVAKDNPWPVYGTRELGATGTGLNVYVGNGAGDGLEKYLTIGLTKSWDPNDPNSVRGDGMTNSQFQDQLNAREWLKAQQESQQQQ</sequence>
<protein>
    <submittedName>
        <fullName evidence="3">Uncharacterized protein</fullName>
    </submittedName>
</protein>
<dbReference type="AlphaFoldDB" id="A0A6N3CSV2"/>
<dbReference type="RefSeq" id="WP_156599957.1">
    <property type="nucleotide sequence ID" value="NZ_CACRTW010000027.1"/>
</dbReference>
<organism evidence="3">
    <name type="scientific">Collinsella aerofaciens</name>
    <dbReference type="NCBI Taxonomy" id="74426"/>
    <lineage>
        <taxon>Bacteria</taxon>
        <taxon>Bacillati</taxon>
        <taxon>Actinomycetota</taxon>
        <taxon>Coriobacteriia</taxon>
        <taxon>Coriobacteriales</taxon>
        <taxon>Coriobacteriaceae</taxon>
        <taxon>Collinsella</taxon>
    </lineage>
</organism>